<keyword evidence="2 5" id="KW-0812">Transmembrane</keyword>
<comment type="subcellular location">
    <subcellularLocation>
        <location evidence="1">Membrane</location>
        <topology evidence="1">Multi-pass membrane protein</topology>
    </subcellularLocation>
</comment>
<feature type="transmembrane region" description="Helical" evidence="5">
    <location>
        <begin position="152"/>
        <end position="175"/>
    </location>
</feature>
<gene>
    <name evidence="7" type="ORF">EGW08_010329</name>
</gene>
<dbReference type="SUPFAM" id="SSF103473">
    <property type="entry name" value="MFS general substrate transporter"/>
    <property type="match status" value="1"/>
</dbReference>
<evidence type="ECO:0000259" key="6">
    <source>
        <dbReference type="PROSITE" id="PS50850"/>
    </source>
</evidence>
<evidence type="ECO:0000256" key="3">
    <source>
        <dbReference type="ARBA" id="ARBA00022989"/>
    </source>
</evidence>
<dbReference type="OrthoDB" id="5141738at2759"/>
<dbReference type="Gene3D" id="1.20.1250.20">
    <property type="entry name" value="MFS general substrate transporter like domains"/>
    <property type="match status" value="1"/>
</dbReference>
<feature type="transmembrane region" description="Helical" evidence="5">
    <location>
        <begin position="413"/>
        <end position="435"/>
    </location>
</feature>
<name>A0A433TK06_ELYCH</name>
<feature type="transmembrane region" description="Helical" evidence="5">
    <location>
        <begin position="96"/>
        <end position="117"/>
    </location>
</feature>
<keyword evidence="3 5" id="KW-1133">Transmembrane helix</keyword>
<proteinExistence type="predicted"/>
<organism evidence="7 8">
    <name type="scientific">Elysia chlorotica</name>
    <name type="common">Eastern emerald elysia</name>
    <name type="synonym">Sea slug</name>
    <dbReference type="NCBI Taxonomy" id="188477"/>
    <lineage>
        <taxon>Eukaryota</taxon>
        <taxon>Metazoa</taxon>
        <taxon>Spiralia</taxon>
        <taxon>Lophotrochozoa</taxon>
        <taxon>Mollusca</taxon>
        <taxon>Gastropoda</taxon>
        <taxon>Heterobranchia</taxon>
        <taxon>Euthyneura</taxon>
        <taxon>Panpulmonata</taxon>
        <taxon>Sacoglossa</taxon>
        <taxon>Placobranchoidea</taxon>
        <taxon>Plakobranchidae</taxon>
        <taxon>Elysia</taxon>
    </lineage>
</organism>
<feature type="transmembrane region" description="Helical" evidence="5">
    <location>
        <begin position="295"/>
        <end position="316"/>
    </location>
</feature>
<evidence type="ECO:0000313" key="7">
    <source>
        <dbReference type="EMBL" id="RUS81902.1"/>
    </source>
</evidence>
<protein>
    <recommendedName>
        <fullName evidence="6">Major facilitator superfamily (MFS) profile domain-containing protein</fullName>
    </recommendedName>
</protein>
<dbReference type="GO" id="GO:0016020">
    <property type="term" value="C:membrane"/>
    <property type="evidence" value="ECO:0007669"/>
    <property type="project" value="UniProtKB-SubCell"/>
</dbReference>
<feature type="transmembrane region" description="Helical" evidence="5">
    <location>
        <begin position="325"/>
        <end position="344"/>
    </location>
</feature>
<dbReference type="AlphaFoldDB" id="A0A433TK06"/>
<keyword evidence="8" id="KW-1185">Reference proteome</keyword>
<feature type="transmembrane region" description="Helical" evidence="5">
    <location>
        <begin position="123"/>
        <end position="140"/>
    </location>
</feature>
<evidence type="ECO:0000256" key="5">
    <source>
        <dbReference type="SAM" id="Phobius"/>
    </source>
</evidence>
<feature type="transmembrane region" description="Helical" evidence="5">
    <location>
        <begin position="181"/>
        <end position="199"/>
    </location>
</feature>
<feature type="transmembrane region" description="Helical" evidence="5">
    <location>
        <begin position="261"/>
        <end position="283"/>
    </location>
</feature>
<evidence type="ECO:0000313" key="8">
    <source>
        <dbReference type="Proteomes" id="UP000271974"/>
    </source>
</evidence>
<dbReference type="PANTHER" id="PTHR24064">
    <property type="entry name" value="SOLUTE CARRIER FAMILY 22 MEMBER"/>
    <property type="match status" value="1"/>
</dbReference>
<sequence>MIPYSSQKTLVSVKVTMNLDELSILLGQFEPYQRQKYLLMCLFSLLSAFHALNMFDLVCERMYWRSTSKSIFFGGRLVGAFVFGQLSDRFGRRPMFFAGVLTLLVAGTVAALSPSMLVFVPMYFLQGAAHTGAFLVAFTLSTELVGPDYRVVAGFVLQIFYNLGYLILAGLAYFIRDWRQLELAITLPALLFGFYWWFLPESVPWLLAQGRDEEAQTIIQAAANKNGVQLDPRVLRELKAEASLRGGARRYTALDCVRTKAVAAMSLTIWSNWLVNSFVFYGIALNSENLSGDPYLNFCLIGGVGILAEVLCMAMVKLFGRRSPLVISMCLAGLVCVGAAFVQGKDTPEMKTVVKVLVLVGKFWITCSYATIYLWSAELFPTVVRNAGMGVASMSARIGGIFAPFVLDLEATWSPLPLLVFGVLSVVAGLSALTLPDSVRRSL</sequence>
<feature type="non-terminal residue" evidence="7">
    <location>
        <position position="443"/>
    </location>
</feature>
<dbReference type="InterPro" id="IPR020846">
    <property type="entry name" value="MFS_dom"/>
</dbReference>
<dbReference type="PROSITE" id="PS50850">
    <property type="entry name" value="MFS"/>
    <property type="match status" value="1"/>
</dbReference>
<dbReference type="STRING" id="188477.A0A433TK06"/>
<evidence type="ECO:0000256" key="4">
    <source>
        <dbReference type="ARBA" id="ARBA00023136"/>
    </source>
</evidence>
<feature type="transmembrane region" description="Helical" evidence="5">
    <location>
        <begin position="356"/>
        <end position="375"/>
    </location>
</feature>
<feature type="transmembrane region" description="Helical" evidence="5">
    <location>
        <begin position="37"/>
        <end position="55"/>
    </location>
</feature>
<reference evidence="7 8" key="1">
    <citation type="submission" date="2019-01" db="EMBL/GenBank/DDBJ databases">
        <title>A draft genome assembly of the solar-powered sea slug Elysia chlorotica.</title>
        <authorList>
            <person name="Cai H."/>
            <person name="Li Q."/>
            <person name="Fang X."/>
            <person name="Li J."/>
            <person name="Curtis N.E."/>
            <person name="Altenburger A."/>
            <person name="Shibata T."/>
            <person name="Feng M."/>
            <person name="Maeda T."/>
            <person name="Schwartz J.A."/>
            <person name="Shigenobu S."/>
            <person name="Lundholm N."/>
            <person name="Nishiyama T."/>
            <person name="Yang H."/>
            <person name="Hasebe M."/>
            <person name="Li S."/>
            <person name="Pierce S.K."/>
            <person name="Wang J."/>
        </authorList>
    </citation>
    <scope>NUCLEOTIDE SEQUENCE [LARGE SCALE GENOMIC DNA]</scope>
    <source>
        <strain evidence="7">EC2010</strain>
        <tissue evidence="7">Whole organism of an adult</tissue>
    </source>
</reference>
<feature type="domain" description="Major facilitator superfamily (MFS) profile" evidence="6">
    <location>
        <begin position="9"/>
        <end position="440"/>
    </location>
</feature>
<comment type="caution">
    <text evidence="7">The sequence shown here is derived from an EMBL/GenBank/DDBJ whole genome shotgun (WGS) entry which is preliminary data.</text>
</comment>
<dbReference type="InterPro" id="IPR005828">
    <property type="entry name" value="MFS_sugar_transport-like"/>
</dbReference>
<evidence type="ECO:0000256" key="1">
    <source>
        <dbReference type="ARBA" id="ARBA00004141"/>
    </source>
</evidence>
<accession>A0A433TK06</accession>
<dbReference type="GO" id="GO:0022857">
    <property type="term" value="F:transmembrane transporter activity"/>
    <property type="evidence" value="ECO:0007669"/>
    <property type="project" value="InterPro"/>
</dbReference>
<evidence type="ECO:0000256" key="2">
    <source>
        <dbReference type="ARBA" id="ARBA00022692"/>
    </source>
</evidence>
<dbReference type="CDD" id="cd17317">
    <property type="entry name" value="MFS_SLC22"/>
    <property type="match status" value="1"/>
</dbReference>
<dbReference type="EMBL" id="RQTK01000315">
    <property type="protein sequence ID" value="RUS81902.1"/>
    <property type="molecule type" value="Genomic_DNA"/>
</dbReference>
<dbReference type="Pfam" id="PF00083">
    <property type="entry name" value="Sugar_tr"/>
    <property type="match status" value="1"/>
</dbReference>
<feature type="transmembrane region" description="Helical" evidence="5">
    <location>
        <begin position="387"/>
        <end position="407"/>
    </location>
</feature>
<dbReference type="Proteomes" id="UP000271974">
    <property type="component" value="Unassembled WGS sequence"/>
</dbReference>
<dbReference type="InterPro" id="IPR036259">
    <property type="entry name" value="MFS_trans_sf"/>
</dbReference>
<keyword evidence="4 5" id="KW-0472">Membrane</keyword>